<proteinExistence type="predicted"/>
<gene>
    <name evidence="1" type="ORF">BYL167_LOCUS56142</name>
</gene>
<protein>
    <submittedName>
        <fullName evidence="1">Uncharacterized protein</fullName>
    </submittedName>
</protein>
<dbReference type="InterPro" id="IPR031559">
    <property type="entry name" value="SMG1"/>
</dbReference>
<comment type="caution">
    <text evidence="1">The sequence shown here is derived from an EMBL/GenBank/DDBJ whole genome shotgun (WGS) entry which is preliminary data.</text>
</comment>
<organism evidence="1 2">
    <name type="scientific">Rotaria magnacalcarata</name>
    <dbReference type="NCBI Taxonomy" id="392030"/>
    <lineage>
        <taxon>Eukaryota</taxon>
        <taxon>Metazoa</taxon>
        <taxon>Spiralia</taxon>
        <taxon>Gnathifera</taxon>
        <taxon>Rotifera</taxon>
        <taxon>Eurotatoria</taxon>
        <taxon>Bdelloidea</taxon>
        <taxon>Philodinida</taxon>
        <taxon>Philodinidae</taxon>
        <taxon>Rotaria</taxon>
    </lineage>
</organism>
<dbReference type="GO" id="GO:0004674">
    <property type="term" value="F:protein serine/threonine kinase activity"/>
    <property type="evidence" value="ECO:0007669"/>
    <property type="project" value="InterPro"/>
</dbReference>
<sequence length="303" mass="35023">MFNSIFYFRSVLLQKASELEFVITSFVQSLIKLHNSMTIHGIYVWLKNIHQLDWSWIQACEQAAYEYKLLLKEHFKSLSMINEKKEDKISGGLVKFLTRKVYDCYSSLHQWRELKYAIRAMSCFENRDFEGLKVSMRRMTNSQVTGGELGRSMSCGWDMEAFDMLATVETLKRVSKRRQVTALYQSENREVPLLPARKFAPVQHSVRSLNSIFLYSQPSSNNQRSPLRSFHSDASSIETYSLVSLETEAGKLMHALSLNKANNINITIDIEFLSRSIFGKLFQLRKQYLITGLDADIAGRLLI</sequence>
<reference evidence="1" key="1">
    <citation type="submission" date="2021-02" db="EMBL/GenBank/DDBJ databases">
        <authorList>
            <person name="Nowell W R."/>
        </authorList>
    </citation>
    <scope>NUCLEOTIDE SEQUENCE</scope>
</reference>
<name>A0A8S3E2S5_9BILA</name>
<evidence type="ECO:0000313" key="2">
    <source>
        <dbReference type="Proteomes" id="UP000681967"/>
    </source>
</evidence>
<dbReference type="EMBL" id="CAJOBH010218703">
    <property type="protein sequence ID" value="CAF5027682.1"/>
    <property type="molecule type" value="Genomic_DNA"/>
</dbReference>
<dbReference type="Proteomes" id="UP000681967">
    <property type="component" value="Unassembled WGS sequence"/>
</dbReference>
<dbReference type="AlphaFoldDB" id="A0A8S3E2S5"/>
<evidence type="ECO:0000313" key="1">
    <source>
        <dbReference type="EMBL" id="CAF5027682.1"/>
    </source>
</evidence>
<dbReference type="Pfam" id="PF15785">
    <property type="entry name" value="SMG1"/>
    <property type="match status" value="1"/>
</dbReference>
<dbReference type="GO" id="GO:0000184">
    <property type="term" value="P:nuclear-transcribed mRNA catabolic process, nonsense-mediated decay"/>
    <property type="evidence" value="ECO:0007669"/>
    <property type="project" value="InterPro"/>
</dbReference>
<accession>A0A8S3E2S5</accession>